<dbReference type="InParanoid" id="U5D8Q4"/>
<evidence type="ECO:0000313" key="8">
    <source>
        <dbReference type="Proteomes" id="UP000016960"/>
    </source>
</evidence>
<keyword evidence="3 5" id="KW-1133">Transmembrane helix</keyword>
<evidence type="ECO:0000256" key="3">
    <source>
        <dbReference type="ARBA" id="ARBA00022989"/>
    </source>
</evidence>
<evidence type="ECO:0000313" key="7">
    <source>
        <dbReference type="EMBL" id="ERN40983.1"/>
    </source>
</evidence>
<dbReference type="EMBL" id="ASSJ01000060">
    <property type="protein sequence ID" value="ERN40983.1"/>
    <property type="molecule type" value="Genomic_DNA"/>
</dbReference>
<dbReference type="OrthoDB" id="462690at2"/>
<comment type="caution">
    <text evidence="7">The sequence shown here is derived from an EMBL/GenBank/DDBJ whole genome shotgun (WGS) entry which is preliminary data.</text>
</comment>
<dbReference type="eggNOG" id="COG1714">
    <property type="taxonomic scope" value="Bacteria"/>
</dbReference>
<dbReference type="RefSeq" id="WP_022607771.1">
    <property type="nucleotide sequence ID" value="NZ_ASSJ01000060.1"/>
</dbReference>
<sequence>MRDRRPPQHYPSAPILRRIYAFLLDFCAVWFVSLLAALPFFQFVVFFTGWMVLRVLVVARWRGQSLGRWAFDLIVIDPRRRRIPDLIDLAKREGALAIAGYLAVFGIEYGLPNGLSFSILISPLIADLVVAIADENQLALHDRLANTLVVPTKRGFSLDVRVRRWVALFSDRVQR</sequence>
<keyword evidence="2 5" id="KW-0812">Transmembrane</keyword>
<feature type="transmembrane region" description="Helical" evidence="5">
    <location>
        <begin position="20"/>
        <end position="37"/>
    </location>
</feature>
<comment type="subcellular location">
    <subcellularLocation>
        <location evidence="1">Membrane</location>
        <topology evidence="1">Multi-pass membrane protein</topology>
    </subcellularLocation>
</comment>
<evidence type="ECO:0000256" key="5">
    <source>
        <dbReference type="SAM" id="Phobius"/>
    </source>
</evidence>
<dbReference type="GO" id="GO:0016020">
    <property type="term" value="C:membrane"/>
    <property type="evidence" value="ECO:0007669"/>
    <property type="project" value="UniProtKB-SubCell"/>
</dbReference>
<dbReference type="STRING" id="582515.KR51_00024880"/>
<keyword evidence="8" id="KW-1185">Reference proteome</keyword>
<keyword evidence="4 5" id="KW-0472">Membrane</keyword>
<evidence type="ECO:0000256" key="4">
    <source>
        <dbReference type="ARBA" id="ARBA00023136"/>
    </source>
</evidence>
<dbReference type="AlphaFoldDB" id="U5D8Q4"/>
<dbReference type="Pfam" id="PF06271">
    <property type="entry name" value="RDD"/>
    <property type="match status" value="1"/>
</dbReference>
<evidence type="ECO:0000256" key="1">
    <source>
        <dbReference type="ARBA" id="ARBA00004141"/>
    </source>
</evidence>
<evidence type="ECO:0000256" key="2">
    <source>
        <dbReference type="ARBA" id="ARBA00022692"/>
    </source>
</evidence>
<organism evidence="7 8">
    <name type="scientific">Rubidibacter lacunae KORDI 51-2</name>
    <dbReference type="NCBI Taxonomy" id="582515"/>
    <lineage>
        <taxon>Bacteria</taxon>
        <taxon>Bacillati</taxon>
        <taxon>Cyanobacteriota</taxon>
        <taxon>Cyanophyceae</taxon>
        <taxon>Oscillatoriophycideae</taxon>
        <taxon>Chroococcales</taxon>
        <taxon>Aphanothecaceae</taxon>
        <taxon>Rubidibacter</taxon>
    </lineage>
</organism>
<evidence type="ECO:0000259" key="6">
    <source>
        <dbReference type="Pfam" id="PF06271"/>
    </source>
</evidence>
<name>U5D8Q4_9CHRO</name>
<dbReference type="PATRIC" id="fig|582515.4.peg.2805"/>
<gene>
    <name evidence="7" type="ORF">KR51_00024880</name>
</gene>
<feature type="domain" description="RDD" evidence="6">
    <location>
        <begin position="13"/>
        <end position="146"/>
    </location>
</feature>
<proteinExistence type="predicted"/>
<accession>U5D8Q4</accession>
<dbReference type="InterPro" id="IPR010432">
    <property type="entry name" value="RDD"/>
</dbReference>
<protein>
    <submittedName>
        <fullName evidence="7">RDD domain containing protein</fullName>
    </submittedName>
</protein>
<reference evidence="7 8" key="1">
    <citation type="submission" date="2013-05" db="EMBL/GenBank/DDBJ databases">
        <title>Draft genome sequence of Rubidibacter lacunae KORDI 51-2.</title>
        <authorList>
            <person name="Choi D.H."/>
            <person name="Noh J.H."/>
            <person name="Kwon K.-K."/>
            <person name="Lee J.-H."/>
            <person name="Ryu J.-Y."/>
        </authorList>
    </citation>
    <scope>NUCLEOTIDE SEQUENCE [LARGE SCALE GENOMIC DNA]</scope>
    <source>
        <strain evidence="7 8">KORDI 51-2</strain>
    </source>
</reference>
<dbReference type="Proteomes" id="UP000016960">
    <property type="component" value="Unassembled WGS sequence"/>
</dbReference>